<evidence type="ECO:0000313" key="4">
    <source>
        <dbReference type="EMBL" id="MFI9121747.1"/>
    </source>
</evidence>
<dbReference type="EC" id="5.2.1.8" evidence="4"/>
<proteinExistence type="predicted"/>
<dbReference type="PANTHER" id="PTHR45625:SF3">
    <property type="entry name" value="PEPTIDYL-PROLYL CIS-TRANS ISOMERASE B-RELATED"/>
    <property type="match status" value="1"/>
</dbReference>
<organism evidence="4 5">
    <name type="scientific">Streptomyces bikiniensis</name>
    <dbReference type="NCBI Taxonomy" id="1896"/>
    <lineage>
        <taxon>Bacteria</taxon>
        <taxon>Bacillati</taxon>
        <taxon>Actinomycetota</taxon>
        <taxon>Actinomycetes</taxon>
        <taxon>Kitasatosporales</taxon>
        <taxon>Streptomycetaceae</taxon>
        <taxon>Streptomyces</taxon>
    </lineage>
</organism>
<evidence type="ECO:0000313" key="5">
    <source>
        <dbReference type="Proteomes" id="UP001614391"/>
    </source>
</evidence>
<dbReference type="PANTHER" id="PTHR45625">
    <property type="entry name" value="PEPTIDYL-PROLYL CIS-TRANS ISOMERASE-RELATED"/>
    <property type="match status" value="1"/>
</dbReference>
<evidence type="ECO:0000259" key="3">
    <source>
        <dbReference type="PROSITE" id="PS50072"/>
    </source>
</evidence>
<reference evidence="4 5" key="1">
    <citation type="submission" date="2024-10" db="EMBL/GenBank/DDBJ databases">
        <title>The Natural Products Discovery Center: Release of the First 8490 Sequenced Strains for Exploring Actinobacteria Biosynthetic Diversity.</title>
        <authorList>
            <person name="Kalkreuter E."/>
            <person name="Kautsar S.A."/>
            <person name="Yang D."/>
            <person name="Bader C.D."/>
            <person name="Teijaro C.N."/>
            <person name="Fluegel L."/>
            <person name="Davis C.M."/>
            <person name="Simpson J.R."/>
            <person name="Lauterbach L."/>
            <person name="Steele A.D."/>
            <person name="Gui C."/>
            <person name="Meng S."/>
            <person name="Li G."/>
            <person name="Viehrig K."/>
            <person name="Ye F."/>
            <person name="Su P."/>
            <person name="Kiefer A.F."/>
            <person name="Nichols A."/>
            <person name="Cepeda A.J."/>
            <person name="Yan W."/>
            <person name="Fan B."/>
            <person name="Jiang Y."/>
            <person name="Adhikari A."/>
            <person name="Zheng C.-J."/>
            <person name="Schuster L."/>
            <person name="Cowan T.M."/>
            <person name="Smanski M.J."/>
            <person name="Chevrette M.G."/>
            <person name="De Carvalho L.P.S."/>
            <person name="Shen B."/>
        </authorList>
    </citation>
    <scope>NUCLEOTIDE SEQUENCE [LARGE SCALE GENOMIC DNA]</scope>
    <source>
        <strain evidence="4 5">NPDC053346</strain>
    </source>
</reference>
<dbReference type="RefSeq" id="WP_399616706.1">
    <property type="nucleotide sequence ID" value="NZ_JBITYT010000009.1"/>
</dbReference>
<dbReference type="Gene3D" id="2.40.100.10">
    <property type="entry name" value="Cyclophilin-like"/>
    <property type="match status" value="1"/>
</dbReference>
<accession>A0ABW8CX64</accession>
<dbReference type="GO" id="GO:0003755">
    <property type="term" value="F:peptidyl-prolyl cis-trans isomerase activity"/>
    <property type="evidence" value="ECO:0007669"/>
    <property type="project" value="UniProtKB-EC"/>
</dbReference>
<dbReference type="InterPro" id="IPR002130">
    <property type="entry name" value="Cyclophilin-type_PPIase_dom"/>
</dbReference>
<feature type="compositionally biased region" description="Polar residues" evidence="2">
    <location>
        <begin position="66"/>
        <end position="84"/>
    </location>
</feature>
<feature type="region of interest" description="Disordered" evidence="2">
    <location>
        <begin position="59"/>
        <end position="90"/>
    </location>
</feature>
<keyword evidence="5" id="KW-1185">Reference proteome</keyword>
<feature type="compositionally biased region" description="Basic and acidic residues" evidence="2">
    <location>
        <begin position="1"/>
        <end position="24"/>
    </location>
</feature>
<protein>
    <submittedName>
        <fullName evidence="4">Peptidylprolyl isomerase</fullName>
        <ecNumber evidence="4">5.2.1.8</ecNumber>
    </submittedName>
</protein>
<dbReference type="SUPFAM" id="SSF50891">
    <property type="entry name" value="Cyclophilin-like"/>
    <property type="match status" value="1"/>
</dbReference>
<gene>
    <name evidence="4" type="ORF">ACIGW0_20430</name>
</gene>
<name>A0ABW8CX64_STRBI</name>
<evidence type="ECO:0000256" key="1">
    <source>
        <dbReference type="ARBA" id="ARBA00002388"/>
    </source>
</evidence>
<dbReference type="CDD" id="cd00317">
    <property type="entry name" value="cyclophilin"/>
    <property type="match status" value="1"/>
</dbReference>
<keyword evidence="4" id="KW-0413">Isomerase</keyword>
<dbReference type="EMBL" id="JBITYT010000009">
    <property type="protein sequence ID" value="MFI9121747.1"/>
    <property type="molecule type" value="Genomic_DNA"/>
</dbReference>
<evidence type="ECO:0000256" key="2">
    <source>
        <dbReference type="SAM" id="MobiDB-lite"/>
    </source>
</evidence>
<comment type="function">
    <text evidence="1">PPIases accelerate the folding of proteins. It catalyzes the cis-trans isomerization of proline imidic peptide bonds in oligopeptides.</text>
</comment>
<dbReference type="Pfam" id="PF00160">
    <property type="entry name" value="Pro_isomerase"/>
    <property type="match status" value="1"/>
</dbReference>
<feature type="domain" description="PPIase cyclophilin-type" evidence="3">
    <location>
        <begin position="105"/>
        <end position="262"/>
    </location>
</feature>
<feature type="compositionally biased region" description="Basic residues" evidence="2">
    <location>
        <begin position="25"/>
        <end position="34"/>
    </location>
</feature>
<sequence length="265" mass="27925">MVSSDQRRRQLAREKYVRQQQRREEKRRKDKRRNTVVAAVLAVVLASGGAVYASVALSDGSEKGSDNTAGDTPTTPAPSPSQESDNPEPKLTVDQKATYEMALRTNTGDIAITMDASKTPRTVNSFKHLADKKYFDGSKCHRLTTQNIYVLQCGDPQGTGTGGPGYTIPDENLDALGKAGSDGAVTFPAGTVAMANTGQPGTGGSQFFLVYKDTKLPPTYTPFGKIDAAGLKAVQEVAAAGVEGGAGDGAPKKAVTIEKATVTKK</sequence>
<dbReference type="Proteomes" id="UP001614391">
    <property type="component" value="Unassembled WGS sequence"/>
</dbReference>
<comment type="caution">
    <text evidence="4">The sequence shown here is derived from an EMBL/GenBank/DDBJ whole genome shotgun (WGS) entry which is preliminary data.</text>
</comment>
<dbReference type="PROSITE" id="PS50072">
    <property type="entry name" value="CSA_PPIASE_2"/>
    <property type="match status" value="1"/>
</dbReference>
<feature type="region of interest" description="Disordered" evidence="2">
    <location>
        <begin position="1"/>
        <end position="34"/>
    </location>
</feature>
<dbReference type="InterPro" id="IPR029000">
    <property type="entry name" value="Cyclophilin-like_dom_sf"/>
</dbReference>
<dbReference type="InterPro" id="IPR044666">
    <property type="entry name" value="Cyclophilin_A-like"/>
</dbReference>